<comment type="caution">
    <text evidence="1">The sequence shown here is derived from an EMBL/GenBank/DDBJ whole genome shotgun (WGS) entry which is preliminary data.</text>
</comment>
<dbReference type="RefSeq" id="WP_290264584.1">
    <property type="nucleotide sequence ID" value="NZ_JAUFQQ010000003.1"/>
</dbReference>
<sequence length="115" mass="13981">MEKKNRVLIYDSQNCFSRFLKYEFKEHFSFDVYKNFKNFDDALDSYTFMLFVIHSDQELIDLLRIYKRGVPLIVSTLNQDIKLKLDKIEDILLFDQSKIKSEMRVELRFFFNIVS</sequence>
<evidence type="ECO:0000313" key="2">
    <source>
        <dbReference type="Proteomes" id="UP001589589"/>
    </source>
</evidence>
<evidence type="ECO:0000313" key="1">
    <source>
        <dbReference type="EMBL" id="MFB9066386.1"/>
    </source>
</evidence>
<organism evidence="1 2">
    <name type="scientific">Flavobacterium branchiarum</name>
    <dbReference type="NCBI Taxonomy" id="1114870"/>
    <lineage>
        <taxon>Bacteria</taxon>
        <taxon>Pseudomonadati</taxon>
        <taxon>Bacteroidota</taxon>
        <taxon>Flavobacteriia</taxon>
        <taxon>Flavobacteriales</taxon>
        <taxon>Flavobacteriaceae</taxon>
        <taxon>Flavobacterium</taxon>
    </lineage>
</organism>
<dbReference type="Proteomes" id="UP001589589">
    <property type="component" value="Unassembled WGS sequence"/>
</dbReference>
<name>A0ABV5FS61_9FLAO</name>
<protein>
    <submittedName>
        <fullName evidence="1">Uncharacterized protein</fullName>
    </submittedName>
</protein>
<reference evidence="1 2" key="1">
    <citation type="submission" date="2024-09" db="EMBL/GenBank/DDBJ databases">
        <authorList>
            <person name="Sun Q."/>
            <person name="Mori K."/>
        </authorList>
    </citation>
    <scope>NUCLEOTIDE SEQUENCE [LARGE SCALE GENOMIC DNA]</scope>
    <source>
        <strain evidence="1 2">CECT 7908</strain>
    </source>
</reference>
<keyword evidence="2" id="KW-1185">Reference proteome</keyword>
<accession>A0ABV5FS61</accession>
<proteinExistence type="predicted"/>
<dbReference type="EMBL" id="JBHMEX010000069">
    <property type="protein sequence ID" value="MFB9066386.1"/>
    <property type="molecule type" value="Genomic_DNA"/>
</dbReference>
<gene>
    <name evidence="1" type="ORF">ACFFUQ_20395</name>
</gene>